<feature type="region of interest" description="Disordered" evidence="1">
    <location>
        <begin position="125"/>
        <end position="151"/>
    </location>
</feature>
<evidence type="ECO:0000313" key="2">
    <source>
        <dbReference type="EMBL" id="RDW61950.1"/>
    </source>
</evidence>
<accession>A0A3D8QJU9</accession>
<dbReference type="EMBL" id="PDLM01000014">
    <property type="protein sequence ID" value="RDW61950.1"/>
    <property type="molecule type" value="Genomic_DNA"/>
</dbReference>
<feature type="region of interest" description="Disordered" evidence="1">
    <location>
        <begin position="398"/>
        <end position="430"/>
    </location>
</feature>
<feature type="compositionally biased region" description="Basic residues" evidence="1">
    <location>
        <begin position="128"/>
        <end position="139"/>
    </location>
</feature>
<dbReference type="Proteomes" id="UP000256645">
    <property type="component" value="Unassembled WGS sequence"/>
</dbReference>
<gene>
    <name evidence="2" type="ORF">BP6252_11383</name>
</gene>
<reference evidence="2 3" key="1">
    <citation type="journal article" date="2018" name="IMA Fungus">
        <title>IMA Genome-F 9: Draft genome sequence of Annulohypoxylon stygium, Aspergillus mulundensis, Berkeleyomyces basicola (syn. Thielaviopsis basicola), Ceratocystis smalleyi, two Cercospora beticola strains, Coleophoma cylindrospora, Fusarium fracticaudum, Phialophora cf. hyalina, and Morchella septimelata.</title>
        <authorList>
            <person name="Wingfield B.D."/>
            <person name="Bills G.F."/>
            <person name="Dong Y."/>
            <person name="Huang W."/>
            <person name="Nel W.J."/>
            <person name="Swalarsk-Parry B.S."/>
            <person name="Vaghefi N."/>
            <person name="Wilken P.M."/>
            <person name="An Z."/>
            <person name="de Beer Z.W."/>
            <person name="De Vos L."/>
            <person name="Chen L."/>
            <person name="Duong T.A."/>
            <person name="Gao Y."/>
            <person name="Hammerbacher A."/>
            <person name="Kikkert J.R."/>
            <person name="Li Y."/>
            <person name="Li H."/>
            <person name="Li K."/>
            <person name="Li Q."/>
            <person name="Liu X."/>
            <person name="Ma X."/>
            <person name="Naidoo K."/>
            <person name="Pethybridge S.J."/>
            <person name="Sun J."/>
            <person name="Steenkamp E.T."/>
            <person name="van der Nest M.A."/>
            <person name="van Wyk S."/>
            <person name="Wingfield M.J."/>
            <person name="Xiong C."/>
            <person name="Yue Q."/>
            <person name="Zhang X."/>
        </authorList>
    </citation>
    <scope>NUCLEOTIDE SEQUENCE [LARGE SCALE GENOMIC DNA]</scope>
    <source>
        <strain evidence="2 3">BP6252</strain>
    </source>
</reference>
<dbReference type="OrthoDB" id="10673013at2759"/>
<evidence type="ECO:0000256" key="1">
    <source>
        <dbReference type="SAM" id="MobiDB-lite"/>
    </source>
</evidence>
<dbReference type="AlphaFoldDB" id="A0A3D8QJU9"/>
<evidence type="ECO:0000313" key="3">
    <source>
        <dbReference type="Proteomes" id="UP000256645"/>
    </source>
</evidence>
<comment type="caution">
    <text evidence="2">The sequence shown here is derived from an EMBL/GenBank/DDBJ whole genome shotgun (WGS) entry which is preliminary data.</text>
</comment>
<name>A0A3D8QJU9_9HELO</name>
<sequence>MPQLAAFPTRLVQVPGSLVIWTDRATPAAVFGVGRRGRTAAATNRVGGSGTGARAGGTLLDVQLAVVATRATVGRVAGDVDALQIAELLVGRARTHARTARLPGATLDATAPAVDHVRGDIDAGLRGGTKRAGRRRTLARARDTRPAGVGRAGVSTRATVVAIRAEVHALPTRAERGTRDRTATDALHTRLVAHAGIGAETAIADIGRQVDTALGAERLGGRGARADSIRAAFPGAACITAAAAVQEVGREVGAPPRAGSAAIRTDATATDAVLAAGTDVITPAAVVRVGGTAAARAGLGVDTGILTGAAGLQRRGRGTAAGAAGAGLTSETGIATCATVVRICSHIRTLAFAEGLQCRSRRTAAGAAGAGLTGETDITTRAAVGSIRRHIRTCTRAESLQRRGRRAGTGAVGAEGLQRRGRRTATDATGTGLATDTGIATCATVIRIRGHIETLASAEGLQRRSHRRSVQVPEQILRAAGQVHAPFVHVSMSRHVLPQLPQLFMSAEVSMHLLLQIDDVPEQWHSPLTQVSVSTQAFPQLPQLARSVVTSVQTPAQTSAVLEEQAHSPPIQVSLARQLFPQLPQWLADVSVSTGLRINTGVSAVATVGCVGCQVGASSRRGAYLLIIWTSALPSDASLGGKAGVATCTLSIHTRLAVRTNIVTSSAAVSVASKIGTATRANDIPSSTNTGATDTGLISIAHIATSATVARVLCPVPTGAPGTGFIRCTSIPTITTVAIISGDVGTCTTADCIIRWACTLTINAASPRCAGVPAKSTVASIIGNVDTCAIAESIFHWACTLTIDAASTCSAVVPANSTVARISGDVDTCATAESIIRWACTLTVDAASTCSAAVPTNSTVAAISEDFDTCTIADSIIRWACTLAIDAAST</sequence>
<protein>
    <submittedName>
        <fullName evidence="2">Uncharacterized protein</fullName>
    </submittedName>
</protein>
<proteinExistence type="predicted"/>
<organism evidence="2 3">
    <name type="scientific">Coleophoma cylindrospora</name>
    <dbReference type="NCBI Taxonomy" id="1849047"/>
    <lineage>
        <taxon>Eukaryota</taxon>
        <taxon>Fungi</taxon>
        <taxon>Dikarya</taxon>
        <taxon>Ascomycota</taxon>
        <taxon>Pezizomycotina</taxon>
        <taxon>Leotiomycetes</taxon>
        <taxon>Helotiales</taxon>
        <taxon>Dermateaceae</taxon>
        <taxon>Coleophoma</taxon>
    </lineage>
</organism>
<keyword evidence="3" id="KW-1185">Reference proteome</keyword>